<dbReference type="PRINTS" id="PR00791">
    <property type="entry name" value="PEPDIPTASEA"/>
</dbReference>
<keyword evidence="4 32" id="KW-0645">Protease</keyword>
<feature type="disulfide bond" evidence="29 31">
    <location>
        <begin position="380"/>
        <end position="398"/>
    </location>
</feature>
<keyword evidence="7 32" id="KW-0378">Hydrolase</keyword>
<dbReference type="InterPro" id="IPR001548">
    <property type="entry name" value="Peptidase_M2"/>
</dbReference>
<evidence type="ECO:0000256" key="1">
    <source>
        <dbReference type="ARBA" id="ARBA00001923"/>
    </source>
</evidence>
<keyword evidence="5 28" id="KW-0479">Metal-binding</keyword>
<dbReference type="GO" id="GO:0008237">
    <property type="term" value="F:metallopeptidase activity"/>
    <property type="evidence" value="ECO:0007669"/>
    <property type="project" value="UniProtKB-KW"/>
</dbReference>
<comment type="catalytic activity">
    <reaction evidence="19">
        <text>Leu-enkephalin + H2O = L-tyrosylglycylglycine + L-phenylalanyl-L-leucine</text>
        <dbReference type="Rhea" id="RHEA:71487"/>
        <dbReference type="ChEBI" id="CHEBI:15377"/>
        <dbReference type="ChEBI" id="CHEBI:190689"/>
        <dbReference type="ChEBI" id="CHEBI:190708"/>
        <dbReference type="ChEBI" id="CHEBI:190710"/>
    </reaction>
    <physiologicalReaction direction="left-to-right" evidence="19">
        <dbReference type="Rhea" id="RHEA:71488"/>
    </physiologicalReaction>
</comment>
<reference evidence="33" key="1">
    <citation type="submission" date="2021-04" db="EMBL/GenBank/DDBJ databases">
        <authorList>
            <consortium name="Wellcome Sanger Institute Data Sharing"/>
        </authorList>
    </citation>
    <scope>NUCLEOTIDE SEQUENCE [LARGE SCALE GENOMIC DNA]</scope>
</reference>
<evidence type="ECO:0000256" key="7">
    <source>
        <dbReference type="ARBA" id="ARBA00022801"/>
    </source>
</evidence>
<reference evidence="33" key="2">
    <citation type="submission" date="2025-08" db="UniProtKB">
        <authorList>
            <consortium name="Ensembl"/>
        </authorList>
    </citation>
    <scope>IDENTIFICATION</scope>
</reference>
<evidence type="ECO:0000256" key="15">
    <source>
        <dbReference type="ARBA" id="ARBA00047629"/>
    </source>
</evidence>
<evidence type="ECO:0000256" key="16">
    <source>
        <dbReference type="ARBA" id="ARBA00047642"/>
    </source>
</evidence>
<proteinExistence type="inferred from homology"/>
<keyword evidence="8 28" id="KW-0862">Zinc</keyword>
<feature type="active site" description="Proton acceptor 1" evidence="24">
    <location>
        <position position="412"/>
    </location>
</feature>
<dbReference type="PROSITE" id="PS52011">
    <property type="entry name" value="PEPTIDASE_M2"/>
    <property type="match status" value="2"/>
</dbReference>
<comment type="cofactor">
    <cofactor evidence="32">
        <name>Zn(2+)</name>
        <dbReference type="ChEBI" id="CHEBI:29105"/>
    </cofactor>
    <text evidence="32">Binds 2 Zn(2+) ions per subunit.</text>
</comment>
<dbReference type="GO" id="GO:0008241">
    <property type="term" value="F:peptidyl-dipeptidase activity"/>
    <property type="evidence" value="ECO:0007669"/>
    <property type="project" value="UniProtKB-EC"/>
</dbReference>
<dbReference type="PANTHER" id="PTHR10514:SF27">
    <property type="entry name" value="ANGIOTENSIN-CONVERTING ENZYME"/>
    <property type="match status" value="1"/>
</dbReference>
<comment type="catalytic activity">
    <reaction evidence="23">
        <text>substance P + H2O = substance P(1-9) + L-Leu-L-Met-NH2</text>
        <dbReference type="Rhea" id="RHEA:71459"/>
        <dbReference type="ChEBI" id="CHEBI:15377"/>
        <dbReference type="ChEBI" id="CHEBI:190692"/>
        <dbReference type="ChEBI" id="CHEBI:190693"/>
        <dbReference type="ChEBI" id="CHEBI:190700"/>
    </reaction>
    <physiologicalReaction direction="left-to-right" evidence="23">
        <dbReference type="Rhea" id="RHEA:71460"/>
    </physiologicalReaction>
</comment>
<keyword evidence="6" id="KW-0732">Signal</keyword>
<accession>A0A671V1W0</accession>
<protein>
    <recommendedName>
        <fullName evidence="13 32">Angiotensin-converting enzyme</fullName>
        <ecNumber evidence="32">3.4.-.-</ecNumber>
    </recommendedName>
</protein>
<dbReference type="FunFam" id="1.10.1370.30:FF:000004">
    <property type="entry name" value="Angiotensin-converting enzyme"/>
    <property type="match status" value="2"/>
</dbReference>
<evidence type="ECO:0000256" key="23">
    <source>
        <dbReference type="ARBA" id="ARBA00049470"/>
    </source>
</evidence>
<evidence type="ECO:0000256" key="10">
    <source>
        <dbReference type="ARBA" id="ARBA00023157"/>
    </source>
</evidence>
<comment type="catalytic activity">
    <reaction evidence="15">
        <text>substance P + H2O = L-Phe-L-Phe-Gly-L-Leu-L-Met-NH2 + substance P(1-6)</text>
        <dbReference type="Rhea" id="RHEA:71471"/>
        <dbReference type="ChEBI" id="CHEBI:15377"/>
        <dbReference type="ChEBI" id="CHEBI:190692"/>
        <dbReference type="ChEBI" id="CHEBI:190696"/>
        <dbReference type="ChEBI" id="CHEBI:190697"/>
    </reaction>
    <physiologicalReaction direction="left-to-right" evidence="15">
        <dbReference type="Rhea" id="RHEA:71472"/>
    </physiologicalReaction>
</comment>
<keyword evidence="10 29" id="KW-1015">Disulfide bond</keyword>
<feature type="binding site" evidence="28">
    <location>
        <position position="439"/>
    </location>
    <ligand>
        <name>Zn(2+)</name>
        <dbReference type="ChEBI" id="CHEBI:29105"/>
        <label>1</label>
        <note>catalytic</note>
    </ligand>
</feature>
<reference evidence="33" key="3">
    <citation type="submission" date="2025-09" db="UniProtKB">
        <authorList>
            <consortium name="Ensembl"/>
        </authorList>
    </citation>
    <scope>IDENTIFICATION</scope>
</reference>
<evidence type="ECO:0000256" key="26">
    <source>
        <dbReference type="PIRSR" id="PIRSR601548-11"/>
    </source>
</evidence>
<evidence type="ECO:0000256" key="30">
    <source>
        <dbReference type="PIRSR" id="PIRSR601548-8"/>
    </source>
</evidence>
<evidence type="ECO:0000256" key="32">
    <source>
        <dbReference type="RuleBase" id="RU361144"/>
    </source>
</evidence>
<evidence type="ECO:0000256" key="19">
    <source>
        <dbReference type="ARBA" id="ARBA00048231"/>
    </source>
</evidence>
<feature type="binding site" evidence="30">
    <location>
        <position position="1009"/>
    </location>
    <ligand>
        <name>Zn(2+)</name>
        <dbReference type="ChEBI" id="CHEBI:29105"/>
        <label>2</label>
        <note>catalytic</note>
    </ligand>
</feature>
<evidence type="ECO:0000313" key="34">
    <source>
        <dbReference type="Proteomes" id="UP000472265"/>
    </source>
</evidence>
<feature type="disulfide bond" evidence="29">
    <location>
        <begin position="566"/>
        <end position="578"/>
    </location>
</feature>
<feature type="active site" description="Proton donor 2" evidence="26">
    <location>
        <position position="1129"/>
    </location>
</feature>
<evidence type="ECO:0000256" key="27">
    <source>
        <dbReference type="PIRSR" id="PIRSR601548-2"/>
    </source>
</evidence>
<evidence type="ECO:0000256" key="18">
    <source>
        <dbReference type="ARBA" id="ARBA00048012"/>
    </source>
</evidence>
<evidence type="ECO:0000256" key="25">
    <source>
        <dbReference type="PIRSR" id="PIRSR601548-10"/>
    </source>
</evidence>
<comment type="catalytic activity">
    <reaction evidence="12">
        <text>Release of a C-terminal dipeptide, oligopeptide-|-Xaa-Yaa, when Xaa is not Pro, and Yaa is neither Asp nor Glu. Thus, conversion of angiotensin I to angiotensin II, with increase in vasoconstrictor activity, but no action on angiotensin II.</text>
        <dbReference type="EC" id="3.4.15.1"/>
    </reaction>
</comment>
<dbReference type="GO" id="GO:0005886">
    <property type="term" value="C:plasma membrane"/>
    <property type="evidence" value="ECO:0007669"/>
    <property type="project" value="TreeGrafter"/>
</dbReference>
<comment type="catalytic activity">
    <reaction evidence="16">
        <text>goralatide + H2O = N-acetyl-L-seryl-L-aspartate + L-lysyl-L-proline</text>
        <dbReference type="Rhea" id="RHEA:71455"/>
        <dbReference type="ChEBI" id="CHEBI:15377"/>
        <dbReference type="ChEBI" id="CHEBI:190701"/>
        <dbReference type="ChEBI" id="CHEBI:190702"/>
        <dbReference type="ChEBI" id="CHEBI:190703"/>
    </reaction>
    <physiologicalReaction direction="left-to-right" evidence="16">
        <dbReference type="Rhea" id="RHEA:71456"/>
    </physiologicalReaction>
</comment>
<evidence type="ECO:0000256" key="20">
    <source>
        <dbReference type="ARBA" id="ARBA00049116"/>
    </source>
</evidence>
<evidence type="ECO:0000256" key="11">
    <source>
        <dbReference type="ARBA" id="ARBA00023180"/>
    </source>
</evidence>
<dbReference type="Gene3D" id="1.10.1370.30">
    <property type="match status" value="2"/>
</dbReference>
<feature type="binding site" evidence="30">
    <location>
        <position position="1033"/>
    </location>
    <ligand>
        <name>Zn(2+)</name>
        <dbReference type="ChEBI" id="CHEBI:29105"/>
        <label>2</label>
        <note>catalytic</note>
    </ligand>
</feature>
<dbReference type="GO" id="GO:0046872">
    <property type="term" value="F:metal ion binding"/>
    <property type="evidence" value="ECO:0007669"/>
    <property type="project" value="UniProtKB-KW"/>
</dbReference>
<dbReference type="PANTHER" id="PTHR10514">
    <property type="entry name" value="ANGIOTENSIN-CONVERTING ENZYME"/>
    <property type="match status" value="1"/>
</dbReference>
<feature type="binding site" evidence="28">
    <location>
        <position position="415"/>
    </location>
    <ligand>
        <name>Zn(2+)</name>
        <dbReference type="ChEBI" id="CHEBI:29105"/>
        <label>1</label>
        <note>catalytic</note>
    </ligand>
</feature>
<evidence type="ECO:0000256" key="12">
    <source>
        <dbReference type="ARBA" id="ARBA00036868"/>
    </source>
</evidence>
<evidence type="ECO:0000256" key="9">
    <source>
        <dbReference type="ARBA" id="ARBA00023049"/>
    </source>
</evidence>
<dbReference type="GeneTree" id="ENSGT00940000163600"/>
<evidence type="ECO:0000256" key="21">
    <source>
        <dbReference type="ARBA" id="ARBA00049273"/>
    </source>
</evidence>
<keyword evidence="3 32" id="KW-0121">Carboxypeptidase</keyword>
<evidence type="ECO:0000256" key="2">
    <source>
        <dbReference type="ARBA" id="ARBA00008139"/>
    </source>
</evidence>
<dbReference type="GO" id="GO:0004180">
    <property type="term" value="F:carboxypeptidase activity"/>
    <property type="evidence" value="ECO:0007669"/>
    <property type="project" value="UniProtKB-KW"/>
</dbReference>
<sequence>LNSASVIFSSTTRSLSSFSLPLLPWWMLTMGNSRDRFVWTVLLLLPVLGHSEALRDEWLPGNYPDNTTGAQQFLDAYNATAEEVLFYSVSASWNYNTDITDANSQLQVQASLEEQAFSSAWGAKAKLFSKATLDALTDPKDKKLVEKIKILGAANLPPVEREQYNKILSTMDSIYSTAKVYPEPNVTWSLEPELTDIMANSRSYKRLLYAWEGWHNASGVPLRDHYPKFVELSNKASKADGFADTGADWRSWYETETFEQDLEQLYRTIEPLYQNLHAFVRRQLYKQYGPKYINLKGPIPAHLLGNMWAQTWNNIYSMMIPFPDKPNIDVTDEMVKQGYNAMHMFRVAEEFFTSLGLEKMPDEFWEGSMLVKPEGREVVCHASAWDFYNRKDFRIKQCTTVTMEQLFTVHHEMGHVQYYLQYKDQPVGYRRGANPGFHEAIGDVLSLSVSTPKHLHTINLLDSVTSDNETDTNYLLKMALEKIAFLPFGYLIDQWRWGVFSGRTPPDRYNADWWYLRTKYQGICPPTKRTEDHFDPGAKYHIPGNTPYIRYFVSFILQFQLHEKLCEAANHTGPLHTCDIYRSAEAGTILKKILEAGSSKPWPVVLQEAIGTNKLDANSLMKYFDPIIKWLEKQNVGETLGWPDFNWVPPIPEGYPEDIGKNTDELDAKKFLDDYNRTAEGVWNAYTEASWKYNTDINEANKQLQKNLEMSAHTLQYGEKARMYDTTDFQDASVKRIIKKLSDIERAALSAAELEEYNTLLSNMETKYSVATVCREDGRCHPLDPDLQKIMAESRDYDELLFAWKGWRDSAGKVLRQDYKRYVELANKAATLNGHSDNGAFWRSLYETPTFEEDLETLWKELEPLYQNVHAYVRRALYKKYGAEHINLKGPIPAHLLGNMWAQTWSGIMDLVMPYPDATQVDATPAMVAQGWDAIRMFKESDKFFTSLGLLPMPEEFWNKSMLEKPSDGRQVVCHASAWDFYNRKDFRIKQCTVVTMDDLITVHHEMGHIQYFLQYKDQPVSFRDGANPGFHEAIGDVLALSVSTPKHLQSIGLLDKSDINFLMSMALDKIAFLPFGYLMDQWRWKVFDGRIPPTEYNKEWWNLRMKYQGLAPPVARTEDDFDPGAKFHIPANVPYVRYFVSFIIQFQFHKALCDAANHTGPLHTCDIYRSKEAGKLMGDVMKLGFSKPWPEAMAMVTGQPKMTAQPLMEYFKPLIDWLEKENNNNKEVRGWPEYDWQPSSTGIRHNVFTSSSRHINFVFLLLRLAVKSISCSSCFTDEILLKGCVQIRLMRF</sequence>
<evidence type="ECO:0000256" key="31">
    <source>
        <dbReference type="PROSITE-ProRule" id="PRU01355"/>
    </source>
</evidence>
<comment type="catalytic activity">
    <reaction evidence="22">
        <text>bradykinin + H2O = L-Phe-L-Arg + bradykinin(1-7)</text>
        <dbReference type="Rhea" id="RHEA:71451"/>
        <dbReference type="ChEBI" id="CHEBI:15377"/>
        <dbReference type="ChEBI" id="CHEBI:132988"/>
        <dbReference type="ChEBI" id="CHEBI:133147"/>
        <dbReference type="ChEBI" id="CHEBI:147352"/>
    </reaction>
    <physiologicalReaction direction="left-to-right" evidence="22">
        <dbReference type="Rhea" id="RHEA:71452"/>
    </physiologicalReaction>
</comment>
<dbReference type="GO" id="GO:0006508">
    <property type="term" value="P:proteolysis"/>
    <property type="evidence" value="ECO:0007669"/>
    <property type="project" value="UniProtKB-KW"/>
</dbReference>
<feature type="active site" description="Proton acceptor 2" evidence="26">
    <location>
        <position position="1006"/>
    </location>
</feature>
<feature type="binding site" evidence="27">
    <location>
        <position position="253"/>
    </location>
    <ligand>
        <name>chloride</name>
        <dbReference type="ChEBI" id="CHEBI:17996"/>
        <label>1</label>
    </ligand>
</feature>
<evidence type="ECO:0000256" key="14">
    <source>
        <dbReference type="ARBA" id="ARBA00047529"/>
    </source>
</evidence>
<feature type="binding site" evidence="28">
    <location>
        <position position="411"/>
    </location>
    <ligand>
        <name>Zn(2+)</name>
        <dbReference type="ChEBI" id="CHEBI:29105"/>
        <label>1</label>
        <note>catalytic</note>
    </ligand>
</feature>
<evidence type="ECO:0000256" key="5">
    <source>
        <dbReference type="ARBA" id="ARBA00022723"/>
    </source>
</evidence>
<evidence type="ECO:0000256" key="22">
    <source>
        <dbReference type="ARBA" id="ARBA00049305"/>
    </source>
</evidence>
<feature type="disulfide bond" evidence="31">
    <location>
        <begin position="974"/>
        <end position="992"/>
    </location>
</feature>
<comment type="similarity">
    <text evidence="2 31 32">Belongs to the peptidase M2 family.</text>
</comment>
<dbReference type="Ensembl" id="ENSSAUT00010021902.1">
    <property type="protein sequence ID" value="ENSSAUP00010020722.1"/>
    <property type="gene ID" value="ENSSAUG00010004729.1"/>
</dbReference>
<evidence type="ECO:0000256" key="17">
    <source>
        <dbReference type="ARBA" id="ARBA00047862"/>
    </source>
</evidence>
<comment type="catalytic activity">
    <reaction evidence="21">
        <text>neurotensin + H2O = neurotensin(1-11) + L-isoleucyl-L-leucine</text>
        <dbReference type="Rhea" id="RHEA:71475"/>
        <dbReference type="ChEBI" id="CHEBI:15377"/>
        <dbReference type="ChEBI" id="CHEBI:147362"/>
        <dbReference type="ChEBI" id="CHEBI:190704"/>
        <dbReference type="ChEBI" id="CHEBI:190706"/>
    </reaction>
    <physiologicalReaction direction="left-to-right" evidence="21">
        <dbReference type="Rhea" id="RHEA:71476"/>
    </physiologicalReaction>
</comment>
<dbReference type="SUPFAM" id="SSF55486">
    <property type="entry name" value="Metalloproteases ('zincins'), catalytic domain"/>
    <property type="match status" value="2"/>
</dbReference>
<comment type="caution">
    <text evidence="31">Lacks conserved residue(s) required for the propagation of feature annotation.</text>
</comment>
<gene>
    <name evidence="33" type="primary">ace</name>
</gene>
<evidence type="ECO:0000256" key="28">
    <source>
        <dbReference type="PIRSR" id="PIRSR601548-3"/>
    </source>
</evidence>
<comment type="catalytic activity">
    <reaction evidence="18">
        <text>Met-enkephalin + H2O = L-phenylalanyl-L-methionine + L-tyrosylglycylglycine</text>
        <dbReference type="Rhea" id="RHEA:71483"/>
        <dbReference type="ChEBI" id="CHEBI:15377"/>
        <dbReference type="ChEBI" id="CHEBI:189868"/>
        <dbReference type="ChEBI" id="CHEBI:190708"/>
        <dbReference type="ChEBI" id="CHEBI:190709"/>
    </reaction>
    <physiologicalReaction direction="left-to-right" evidence="18">
        <dbReference type="Rhea" id="RHEA:71484"/>
    </physiologicalReaction>
</comment>
<evidence type="ECO:0000256" key="13">
    <source>
        <dbReference type="ARBA" id="ARBA00039858"/>
    </source>
</evidence>
<keyword evidence="34" id="KW-1185">Reference proteome</keyword>
<dbReference type="Pfam" id="PF01401">
    <property type="entry name" value="Peptidase_M2"/>
    <property type="match status" value="2"/>
</dbReference>
<evidence type="ECO:0000256" key="4">
    <source>
        <dbReference type="ARBA" id="ARBA00022670"/>
    </source>
</evidence>
<evidence type="ECO:0000256" key="8">
    <source>
        <dbReference type="ARBA" id="ARBA00022833"/>
    </source>
</evidence>
<comment type="cofactor">
    <cofactor evidence="1">
        <name>chloride</name>
        <dbReference type="ChEBI" id="CHEBI:17996"/>
    </cofactor>
</comment>
<evidence type="ECO:0000256" key="6">
    <source>
        <dbReference type="ARBA" id="ARBA00022729"/>
    </source>
</evidence>
<comment type="catalytic activity">
    <reaction evidence="17">
        <text>angiotensin I + H2O = L-histidyl-L-leucine + angiotensin II</text>
        <dbReference type="Rhea" id="RHEA:63560"/>
        <dbReference type="ChEBI" id="CHEBI:15377"/>
        <dbReference type="ChEBI" id="CHEBI:58506"/>
        <dbReference type="ChEBI" id="CHEBI:147350"/>
        <dbReference type="ChEBI" id="CHEBI:147392"/>
        <dbReference type="EC" id="3.4.15.1"/>
    </reaction>
    <physiologicalReaction direction="left-to-right" evidence="17">
        <dbReference type="Rhea" id="RHEA:63561"/>
    </physiologicalReaction>
</comment>
<dbReference type="CDD" id="cd06461">
    <property type="entry name" value="M2_ACE"/>
    <property type="match status" value="2"/>
</dbReference>
<keyword evidence="9 32" id="KW-0482">Metalloprotease</keyword>
<organism evidence="33 34">
    <name type="scientific">Sparus aurata</name>
    <name type="common">Gilthead sea bream</name>
    <dbReference type="NCBI Taxonomy" id="8175"/>
    <lineage>
        <taxon>Eukaryota</taxon>
        <taxon>Metazoa</taxon>
        <taxon>Chordata</taxon>
        <taxon>Craniata</taxon>
        <taxon>Vertebrata</taxon>
        <taxon>Euteleostomi</taxon>
        <taxon>Actinopterygii</taxon>
        <taxon>Neopterygii</taxon>
        <taxon>Teleostei</taxon>
        <taxon>Neoteleostei</taxon>
        <taxon>Acanthomorphata</taxon>
        <taxon>Eupercaria</taxon>
        <taxon>Spariformes</taxon>
        <taxon>Sparidae</taxon>
        <taxon>Sparus</taxon>
    </lineage>
</organism>
<feature type="binding site" evidence="27">
    <location>
        <position position="550"/>
    </location>
    <ligand>
        <name>chloride</name>
        <dbReference type="ChEBI" id="CHEBI:17996"/>
        <label>1</label>
    </ligand>
</feature>
<dbReference type="Proteomes" id="UP000472265">
    <property type="component" value="Chromosome 20"/>
</dbReference>
<name>A0A671V1W0_SPAAU</name>
<evidence type="ECO:0000256" key="3">
    <source>
        <dbReference type="ARBA" id="ARBA00022645"/>
    </source>
</evidence>
<comment type="catalytic activity">
    <reaction evidence="14">
        <text>Met-enkephalin-Arg-Phe + H2O = L-arginyl-L-phenylalanine + Met-enkephalin</text>
        <dbReference type="Rhea" id="RHEA:70675"/>
        <dbReference type="ChEBI" id="CHEBI:15377"/>
        <dbReference type="ChEBI" id="CHEBI:189868"/>
        <dbReference type="ChEBI" id="CHEBI:189869"/>
        <dbReference type="ChEBI" id="CHEBI:189870"/>
    </reaction>
    <physiologicalReaction direction="left-to-right" evidence="14">
        <dbReference type="Rhea" id="RHEA:70676"/>
    </physiologicalReaction>
</comment>
<dbReference type="EC" id="3.4.-.-" evidence="32"/>
<feature type="glycosylation site" description="N-linked (GlcNAc...) asparagine; partial" evidence="25">
    <location>
        <position position="959"/>
    </location>
</feature>
<evidence type="ECO:0000256" key="24">
    <source>
        <dbReference type="PIRSR" id="PIRSR601548-1"/>
    </source>
</evidence>
<feature type="binding site" evidence="30">
    <location>
        <position position="1005"/>
    </location>
    <ligand>
        <name>Zn(2+)</name>
        <dbReference type="ChEBI" id="CHEBI:29105"/>
        <label>2</label>
        <note>catalytic</note>
    </ligand>
</feature>
<keyword evidence="11 25" id="KW-0325">Glycoprotein</keyword>
<evidence type="ECO:0000313" key="33">
    <source>
        <dbReference type="Ensembl" id="ENSSAUP00010020722.1"/>
    </source>
</evidence>
<comment type="catalytic activity">
    <reaction evidence="20">
        <text>substance P + H2O = substance P(1-8) + Gly-L-Leu-L-Met-NH2</text>
        <dbReference type="Rhea" id="RHEA:71463"/>
        <dbReference type="ChEBI" id="CHEBI:15377"/>
        <dbReference type="ChEBI" id="CHEBI:190692"/>
        <dbReference type="ChEBI" id="CHEBI:190694"/>
        <dbReference type="ChEBI" id="CHEBI:190699"/>
    </reaction>
    <physiologicalReaction direction="left-to-right" evidence="20">
        <dbReference type="Rhea" id="RHEA:71464"/>
    </physiologicalReaction>
</comment>
<evidence type="ECO:0000256" key="29">
    <source>
        <dbReference type="PIRSR" id="PIRSR601548-4"/>
    </source>
</evidence>
<feature type="active site" description="Proton donor 1" evidence="24">
    <location>
        <position position="541"/>
    </location>
</feature>